<proteinExistence type="predicted"/>
<dbReference type="AlphaFoldDB" id="W1PRE2"/>
<reference evidence="3" key="1">
    <citation type="journal article" date="2013" name="Science">
        <title>The Amborella genome and the evolution of flowering plants.</title>
        <authorList>
            <consortium name="Amborella Genome Project"/>
        </authorList>
    </citation>
    <scope>NUCLEOTIDE SEQUENCE [LARGE SCALE GENOMIC DNA]</scope>
</reference>
<organism evidence="2 3">
    <name type="scientific">Amborella trichopoda</name>
    <dbReference type="NCBI Taxonomy" id="13333"/>
    <lineage>
        <taxon>Eukaryota</taxon>
        <taxon>Viridiplantae</taxon>
        <taxon>Streptophyta</taxon>
        <taxon>Embryophyta</taxon>
        <taxon>Tracheophyta</taxon>
        <taxon>Spermatophyta</taxon>
        <taxon>Magnoliopsida</taxon>
        <taxon>Amborellales</taxon>
        <taxon>Amborellaceae</taxon>
        <taxon>Amborella</taxon>
    </lineage>
</organism>
<evidence type="ECO:0000313" key="3">
    <source>
        <dbReference type="Proteomes" id="UP000017836"/>
    </source>
</evidence>
<protein>
    <submittedName>
        <fullName evidence="2">Uncharacterized protein</fullName>
    </submittedName>
</protein>
<keyword evidence="3" id="KW-1185">Reference proteome</keyword>
<sequence length="100" mass="10497">MRLTEVVSGEESEDGGAAGIEKGSWLPGGWKKGLRLGETEVNGCWLLQQEMVRRERATMGFGCENGVKREAKVAAWCVAAWAAGCLVVGGVEDATVGGKG</sequence>
<accession>W1PRE2</accession>
<dbReference type="EMBL" id="KI392812">
    <property type="protein sequence ID" value="ERN10618.1"/>
    <property type="molecule type" value="Genomic_DNA"/>
</dbReference>
<dbReference type="Proteomes" id="UP000017836">
    <property type="component" value="Unassembled WGS sequence"/>
</dbReference>
<feature type="region of interest" description="Disordered" evidence="1">
    <location>
        <begin position="1"/>
        <end position="22"/>
    </location>
</feature>
<dbReference type="Gramene" id="ERN10618">
    <property type="protein sequence ID" value="ERN10618"/>
    <property type="gene ID" value="AMTR_s00028p00164740"/>
</dbReference>
<evidence type="ECO:0000313" key="2">
    <source>
        <dbReference type="EMBL" id="ERN10618.1"/>
    </source>
</evidence>
<gene>
    <name evidence="2" type="ORF">AMTR_s00028p00164740</name>
</gene>
<dbReference type="HOGENOM" id="CLU_2309828_0_0_1"/>
<name>W1PRE2_AMBTC</name>
<evidence type="ECO:0000256" key="1">
    <source>
        <dbReference type="SAM" id="MobiDB-lite"/>
    </source>
</evidence>